<dbReference type="GO" id="GO:0007052">
    <property type="term" value="P:mitotic spindle organization"/>
    <property type="evidence" value="ECO:0007669"/>
    <property type="project" value="TreeGrafter"/>
</dbReference>
<feature type="compositionally biased region" description="Polar residues" evidence="12">
    <location>
        <begin position="1068"/>
        <end position="1078"/>
    </location>
</feature>
<keyword evidence="5 10" id="KW-0067">ATP-binding</keyword>
<feature type="domain" description="Kinesin motor" evidence="13">
    <location>
        <begin position="8"/>
        <end position="338"/>
    </location>
</feature>
<dbReference type="InterPro" id="IPR027640">
    <property type="entry name" value="Kinesin-like_fam"/>
</dbReference>
<keyword evidence="7 10" id="KW-0505">Motor protein</keyword>
<feature type="region of interest" description="Disordered" evidence="12">
    <location>
        <begin position="783"/>
        <end position="813"/>
    </location>
</feature>
<feature type="compositionally biased region" description="Polar residues" evidence="12">
    <location>
        <begin position="1086"/>
        <end position="1096"/>
    </location>
</feature>
<evidence type="ECO:0000313" key="15">
    <source>
        <dbReference type="Proteomes" id="UP001295684"/>
    </source>
</evidence>
<feature type="region of interest" description="Disordered" evidence="12">
    <location>
        <begin position="1038"/>
        <end position="1132"/>
    </location>
</feature>
<keyword evidence="15" id="KW-1185">Reference proteome</keyword>
<keyword evidence="4 10" id="KW-0547">Nucleotide-binding</keyword>
<dbReference type="PANTHER" id="PTHR47969">
    <property type="entry name" value="CHROMOSOME-ASSOCIATED KINESIN KIF4A-RELATED"/>
    <property type="match status" value="1"/>
</dbReference>
<evidence type="ECO:0000256" key="5">
    <source>
        <dbReference type="ARBA" id="ARBA00022840"/>
    </source>
</evidence>
<feature type="coiled-coil region" evidence="11">
    <location>
        <begin position="343"/>
        <end position="377"/>
    </location>
</feature>
<gene>
    <name evidence="14" type="ORF">ECRASSUSDP1_LOCUS14161</name>
</gene>
<dbReference type="PRINTS" id="PR00380">
    <property type="entry name" value="KINESINHEAVY"/>
</dbReference>
<evidence type="ECO:0000256" key="11">
    <source>
        <dbReference type="SAM" id="Coils"/>
    </source>
</evidence>
<dbReference type="InterPro" id="IPR036961">
    <property type="entry name" value="Kinesin_motor_dom_sf"/>
</dbReference>
<dbReference type="GO" id="GO:0051231">
    <property type="term" value="P:spindle elongation"/>
    <property type="evidence" value="ECO:0007669"/>
    <property type="project" value="TreeGrafter"/>
</dbReference>
<comment type="caution">
    <text evidence="14">The sequence shown here is derived from an EMBL/GenBank/DDBJ whole genome shotgun (WGS) entry which is preliminary data.</text>
</comment>
<evidence type="ECO:0000256" key="10">
    <source>
        <dbReference type="PROSITE-ProRule" id="PRU00283"/>
    </source>
</evidence>
<accession>A0AAD1XHN7</accession>
<feature type="coiled-coil region" evidence="11">
    <location>
        <begin position="835"/>
        <end position="883"/>
    </location>
</feature>
<dbReference type="CDD" id="cd01369">
    <property type="entry name" value="KISc_KHC_KIF5"/>
    <property type="match status" value="1"/>
</dbReference>
<feature type="region of interest" description="Disordered" evidence="12">
    <location>
        <begin position="675"/>
        <end position="694"/>
    </location>
</feature>
<keyword evidence="8" id="KW-0206">Cytoskeleton</keyword>
<evidence type="ECO:0000256" key="2">
    <source>
        <dbReference type="ARBA" id="ARBA00022490"/>
    </source>
</evidence>
<dbReference type="GO" id="GO:0005874">
    <property type="term" value="C:microtubule"/>
    <property type="evidence" value="ECO:0007669"/>
    <property type="project" value="UniProtKB-KW"/>
</dbReference>
<proteinExistence type="inferred from homology"/>
<dbReference type="InterPro" id="IPR001752">
    <property type="entry name" value="Kinesin_motor_dom"/>
</dbReference>
<dbReference type="SUPFAM" id="SSF52540">
    <property type="entry name" value="P-loop containing nucleoside triphosphate hydrolases"/>
    <property type="match status" value="1"/>
</dbReference>
<feature type="region of interest" description="Disordered" evidence="12">
    <location>
        <begin position="424"/>
        <end position="477"/>
    </location>
</feature>
<keyword evidence="6 11" id="KW-0175">Coiled coil</keyword>
<dbReference type="Gene3D" id="3.40.850.10">
    <property type="entry name" value="Kinesin motor domain"/>
    <property type="match status" value="1"/>
</dbReference>
<feature type="compositionally biased region" description="Basic and acidic residues" evidence="12">
    <location>
        <begin position="784"/>
        <end position="796"/>
    </location>
</feature>
<dbReference type="EMBL" id="CAMPGE010014135">
    <property type="protein sequence ID" value="CAI2372827.1"/>
    <property type="molecule type" value="Genomic_DNA"/>
</dbReference>
<dbReference type="GO" id="GO:0005524">
    <property type="term" value="F:ATP binding"/>
    <property type="evidence" value="ECO:0007669"/>
    <property type="project" value="UniProtKB-UniRule"/>
</dbReference>
<evidence type="ECO:0000256" key="9">
    <source>
        <dbReference type="ARBA" id="ARBA00034704"/>
    </source>
</evidence>
<dbReference type="GO" id="GO:0003777">
    <property type="term" value="F:microtubule motor activity"/>
    <property type="evidence" value="ECO:0007669"/>
    <property type="project" value="InterPro"/>
</dbReference>
<evidence type="ECO:0000256" key="4">
    <source>
        <dbReference type="ARBA" id="ARBA00022741"/>
    </source>
</evidence>
<name>A0AAD1XHN7_EUPCR</name>
<keyword evidence="3" id="KW-0493">Microtubule</keyword>
<dbReference type="GO" id="GO:0005875">
    <property type="term" value="C:microtubule associated complex"/>
    <property type="evidence" value="ECO:0007669"/>
    <property type="project" value="TreeGrafter"/>
</dbReference>
<reference evidence="14" key="1">
    <citation type="submission" date="2023-07" db="EMBL/GenBank/DDBJ databases">
        <authorList>
            <consortium name="AG Swart"/>
            <person name="Singh M."/>
            <person name="Singh A."/>
            <person name="Seah K."/>
            <person name="Emmerich C."/>
        </authorList>
    </citation>
    <scope>NUCLEOTIDE SEQUENCE</scope>
    <source>
        <strain evidence="14">DP1</strain>
    </source>
</reference>
<sequence>MPTQSRDSIKVVCRIRPENKLELDGAYRRCVQYTDKEINVECQADKTSNFHGNHDFTFDRIFGPDSLQKDVFMEIGYPIVQGVLGGFSGTIFAYGQTGSGKTFTMEGPDHHDEVMKGMIPRMFQCLFQLIEEADEQIEFTVKVSFLEIYMEKIMDLLNPKKSNLVVRKDKVNGVFVKDATEVYVNNADEMLDVMQAGSQNRSIAATRMNARSSRSHSLFMCTVFQKDTKNDSTKLGKLYCIDLAGSEKTEKTNATGQTLEEAKMINKSLSALGNVINALTDTKKNKHIPYRDSKLTQILQESIGGNSLTCLIITCSLSAYNDRETLSTLRFGNRAKSIKNKPIANAQRSAKELLGELNKTNKKIEKLDEIIRSMQKELKSYFDSDLSEEEIEEIKKSLQSIACAKDIDVIYAMLKPDLDIETLEENKEDEEDGDTNVDETRDDTLSTSKVVTNDSEVKKDQTQDLNQDEEKTSEQNSNIHIQKIDPEDPTQKALIQENAMKVVKQHIEITKLKEEIEQVKKEKEELEEEISSRSIEIYEMNEKILLMEMNHANDRQDDLKTIQDLKSALEYNQKSSKLVYDFSKFKDSLERLKDDLEVLKLSDKFTQNQHKKHFEVTEEFLGDNLDKSGKEENLEDSNNSSKNLSSDKLVLDNIQKMIELINLIQDEIEEQSKNKGNYIRQNSHKKRGENETGNSTTIMQDIDIITRAVSENVEANDQDSFLNSMCSDPNISKFEENTVKYSVSASTLEEKEAEIRDLKQFIDAQKKMLNEVIQNNQILTTKNEQLKNEIDSKPDPEPSQTSESEKDEEQDEKYETIKKDYYKLEEHFKETNKAKDKLYKELVQTREKLDQHEKLVIENTAKISELEAQNASLEKTVRQGKLQIDQMMTGMPLQPMNNLGGYIDYSSRTNFQENLEKSRGENTKAAPPSFFAKKVIKPIRGGGKKRQSNVFEMNPYGSNQQLNKEYNNYAMKSVRKGSGNEMKFYKPPPSINPFTPVIKPGDSPNEFSRKSIKQLQRENKKKNYMDDFLQAQRMIADESINNPDESINIDDKGSEYSSPERQEEMLSHLQSYPKQNLRPSHRHSLKSTPSMGSMGQSAAKPAEKTKDSENPFQPKKKKGLGSTLSKVWKGIF</sequence>
<feature type="binding site" evidence="10">
    <location>
        <begin position="95"/>
        <end position="102"/>
    </location>
    <ligand>
        <name>ATP</name>
        <dbReference type="ChEBI" id="CHEBI:30616"/>
    </ligand>
</feature>
<dbReference type="Proteomes" id="UP001295684">
    <property type="component" value="Unassembled WGS sequence"/>
</dbReference>
<evidence type="ECO:0000313" key="14">
    <source>
        <dbReference type="EMBL" id="CAI2372827.1"/>
    </source>
</evidence>
<feature type="compositionally biased region" description="Basic and acidic residues" evidence="12">
    <location>
        <begin position="455"/>
        <end position="473"/>
    </location>
</feature>
<dbReference type="Pfam" id="PF00225">
    <property type="entry name" value="Kinesin"/>
    <property type="match status" value="1"/>
</dbReference>
<feature type="compositionally biased region" description="Basic and acidic residues" evidence="12">
    <location>
        <begin position="1049"/>
        <end position="1066"/>
    </location>
</feature>
<comment type="similarity">
    <text evidence="9">Belongs to the TRAFAC class myosin-kinesin ATPase superfamily. Kinesin family. KIN-5/BimC subfamily.</text>
</comment>
<feature type="coiled-coil region" evidence="11">
    <location>
        <begin position="502"/>
        <end position="543"/>
    </location>
</feature>
<dbReference type="GO" id="GO:0008017">
    <property type="term" value="F:microtubule binding"/>
    <property type="evidence" value="ECO:0007669"/>
    <property type="project" value="InterPro"/>
</dbReference>
<organism evidence="14 15">
    <name type="scientific">Euplotes crassus</name>
    <dbReference type="NCBI Taxonomy" id="5936"/>
    <lineage>
        <taxon>Eukaryota</taxon>
        <taxon>Sar</taxon>
        <taxon>Alveolata</taxon>
        <taxon>Ciliophora</taxon>
        <taxon>Intramacronucleata</taxon>
        <taxon>Spirotrichea</taxon>
        <taxon>Hypotrichia</taxon>
        <taxon>Euplotida</taxon>
        <taxon>Euplotidae</taxon>
        <taxon>Moneuplotes</taxon>
    </lineage>
</organism>
<feature type="compositionally biased region" description="Acidic residues" evidence="12">
    <location>
        <begin position="424"/>
        <end position="437"/>
    </location>
</feature>
<feature type="region of interest" description="Disordered" evidence="12">
    <location>
        <begin position="986"/>
        <end position="1007"/>
    </location>
</feature>
<evidence type="ECO:0000259" key="13">
    <source>
        <dbReference type="PROSITE" id="PS50067"/>
    </source>
</evidence>
<dbReference type="PANTHER" id="PTHR47969:SF15">
    <property type="entry name" value="CHROMOSOME-ASSOCIATED KINESIN KIF4A-RELATED"/>
    <property type="match status" value="1"/>
</dbReference>
<evidence type="ECO:0000256" key="12">
    <source>
        <dbReference type="SAM" id="MobiDB-lite"/>
    </source>
</evidence>
<evidence type="ECO:0000256" key="8">
    <source>
        <dbReference type="ARBA" id="ARBA00023212"/>
    </source>
</evidence>
<evidence type="ECO:0000256" key="6">
    <source>
        <dbReference type="ARBA" id="ARBA00023054"/>
    </source>
</evidence>
<evidence type="ECO:0000256" key="7">
    <source>
        <dbReference type="ARBA" id="ARBA00023175"/>
    </source>
</evidence>
<comment type="subcellular location">
    <subcellularLocation>
        <location evidence="1">Cytoplasm</location>
        <location evidence="1">Cytoskeleton</location>
    </subcellularLocation>
</comment>
<dbReference type="AlphaFoldDB" id="A0AAD1XHN7"/>
<feature type="region of interest" description="Disordered" evidence="12">
    <location>
        <begin position="625"/>
        <end position="644"/>
    </location>
</feature>
<protein>
    <recommendedName>
        <fullName evidence="13">Kinesin motor domain-containing protein</fullName>
    </recommendedName>
</protein>
<feature type="compositionally biased region" description="Polar residues" evidence="12">
    <location>
        <begin position="445"/>
        <end position="454"/>
    </location>
</feature>
<dbReference type="PROSITE" id="PS50067">
    <property type="entry name" value="KINESIN_MOTOR_2"/>
    <property type="match status" value="1"/>
</dbReference>
<dbReference type="GO" id="GO:0007018">
    <property type="term" value="P:microtubule-based movement"/>
    <property type="evidence" value="ECO:0007669"/>
    <property type="project" value="InterPro"/>
</dbReference>
<evidence type="ECO:0000256" key="3">
    <source>
        <dbReference type="ARBA" id="ARBA00022701"/>
    </source>
</evidence>
<dbReference type="FunFam" id="3.40.850.10:FF:000019">
    <property type="entry name" value="Kinesin-like protein KIN-5D"/>
    <property type="match status" value="1"/>
</dbReference>
<dbReference type="SMART" id="SM00129">
    <property type="entry name" value="KISc"/>
    <property type="match status" value="1"/>
</dbReference>
<dbReference type="InterPro" id="IPR027417">
    <property type="entry name" value="P-loop_NTPase"/>
</dbReference>
<evidence type="ECO:0000256" key="1">
    <source>
        <dbReference type="ARBA" id="ARBA00004245"/>
    </source>
</evidence>
<keyword evidence="2" id="KW-0963">Cytoplasm</keyword>